<dbReference type="PROSITE" id="PS51029">
    <property type="entry name" value="MADF"/>
    <property type="match status" value="1"/>
</dbReference>
<feature type="domain" description="MADF" evidence="1">
    <location>
        <begin position="10"/>
        <end position="105"/>
    </location>
</feature>
<reference evidence="2 3" key="1">
    <citation type="submission" date="2020-08" db="EMBL/GenBank/DDBJ databases">
        <authorList>
            <person name="Koutsovoulos G."/>
            <person name="Danchin GJ E."/>
        </authorList>
    </citation>
    <scope>NUCLEOTIDE SEQUENCE [LARGE SCALE GENOMIC DNA]</scope>
</reference>
<dbReference type="InterPro" id="IPR006578">
    <property type="entry name" value="MADF-dom"/>
</dbReference>
<proteinExistence type="predicted"/>
<comment type="caution">
    <text evidence="2">The sequence shown here is derived from an EMBL/GenBank/DDBJ whole genome shotgun (WGS) entry which is preliminary data.</text>
</comment>
<dbReference type="EMBL" id="CAJEWN010002394">
    <property type="protein sequence ID" value="CAD2203452.1"/>
    <property type="molecule type" value="Genomic_DNA"/>
</dbReference>
<evidence type="ECO:0000313" key="3">
    <source>
        <dbReference type="Proteomes" id="UP000580250"/>
    </source>
</evidence>
<evidence type="ECO:0000313" key="2">
    <source>
        <dbReference type="EMBL" id="CAD2203452.1"/>
    </source>
</evidence>
<dbReference type="AlphaFoldDB" id="A0A6V7XVR6"/>
<dbReference type="GO" id="GO:0005634">
    <property type="term" value="C:nucleus"/>
    <property type="evidence" value="ECO:0007669"/>
    <property type="project" value="TreeGrafter"/>
</dbReference>
<protein>
    <recommendedName>
        <fullName evidence="1">MADF domain-containing protein</fullName>
    </recommendedName>
</protein>
<gene>
    <name evidence="2" type="ORF">MENT_LOCUS57143</name>
</gene>
<dbReference type="PANTHER" id="PTHR12243">
    <property type="entry name" value="MADF DOMAIN TRANSCRIPTION FACTOR"/>
    <property type="match status" value="1"/>
</dbReference>
<dbReference type="SMART" id="SM00595">
    <property type="entry name" value="MADF"/>
    <property type="match status" value="1"/>
</dbReference>
<sequence length="278" mass="32954">MPWSREQRSRLIAAVKNHEILWRTSQNNRNHQQLMREALEIVHHQFEGDGFTFDEVKQQWRNLKDIFYKRYEVSLKRAQSGEQPNKVKPCWAHFDELKFLLTNQQWVDPEFKGRHRRCLAYNNSIEFTDYTFDYSIDNEGNNNNLLKIKEELKNTEEEEGGGEGGSSNNLSTTNILYNLTTTIVENKEFNNNIKQQSEQKYLNKRKRKNILNNTDNCIEQNNNNLNKQQDRFKYFGIFVESAVRDLHQESPELARRLMQSIYSSVSAHQIEATNKKSI</sequence>
<dbReference type="InterPro" id="IPR039353">
    <property type="entry name" value="TF_Adf1"/>
</dbReference>
<dbReference type="Pfam" id="PF10545">
    <property type="entry name" value="MADF_DNA_bdg"/>
    <property type="match status" value="1"/>
</dbReference>
<accession>A0A6V7XVR6</accession>
<dbReference type="OrthoDB" id="5877594at2759"/>
<dbReference type="Proteomes" id="UP000580250">
    <property type="component" value="Unassembled WGS sequence"/>
</dbReference>
<dbReference type="GO" id="GO:0005667">
    <property type="term" value="C:transcription regulator complex"/>
    <property type="evidence" value="ECO:0007669"/>
    <property type="project" value="TreeGrafter"/>
</dbReference>
<name>A0A6V7XVR6_MELEN</name>
<dbReference type="PANTHER" id="PTHR12243:SF67">
    <property type="entry name" value="COREPRESSOR OF PANGOLIN, ISOFORM A-RELATED"/>
    <property type="match status" value="1"/>
</dbReference>
<organism evidence="2 3">
    <name type="scientific">Meloidogyne enterolobii</name>
    <name type="common">Root-knot nematode worm</name>
    <name type="synonym">Meloidogyne mayaguensis</name>
    <dbReference type="NCBI Taxonomy" id="390850"/>
    <lineage>
        <taxon>Eukaryota</taxon>
        <taxon>Metazoa</taxon>
        <taxon>Ecdysozoa</taxon>
        <taxon>Nematoda</taxon>
        <taxon>Chromadorea</taxon>
        <taxon>Rhabditida</taxon>
        <taxon>Tylenchina</taxon>
        <taxon>Tylenchomorpha</taxon>
        <taxon>Tylenchoidea</taxon>
        <taxon>Meloidogynidae</taxon>
        <taxon>Meloidogyninae</taxon>
        <taxon>Meloidogyne</taxon>
    </lineage>
</organism>
<dbReference type="GO" id="GO:0006357">
    <property type="term" value="P:regulation of transcription by RNA polymerase II"/>
    <property type="evidence" value="ECO:0007669"/>
    <property type="project" value="TreeGrafter"/>
</dbReference>
<evidence type="ECO:0000259" key="1">
    <source>
        <dbReference type="PROSITE" id="PS51029"/>
    </source>
</evidence>